<dbReference type="GeneTree" id="ENSGT01010000226518"/>
<dbReference type="AlphaFoldDB" id="A0A3P8WAQ1"/>
<feature type="transmembrane region" description="Helical" evidence="2">
    <location>
        <begin position="48"/>
        <end position="69"/>
    </location>
</feature>
<keyword evidence="5" id="KW-1185">Reference proteome</keyword>
<keyword evidence="2" id="KW-1133">Transmembrane helix</keyword>
<dbReference type="InParanoid" id="A0A3P8WAQ1"/>
<dbReference type="GO" id="GO:0000149">
    <property type="term" value="F:SNARE binding"/>
    <property type="evidence" value="ECO:0007669"/>
    <property type="project" value="TreeGrafter"/>
</dbReference>
<dbReference type="GO" id="GO:0006906">
    <property type="term" value="P:vesicle fusion"/>
    <property type="evidence" value="ECO:0007669"/>
    <property type="project" value="TreeGrafter"/>
</dbReference>
<accession>A0A3P8WAQ1</accession>
<protein>
    <recommendedName>
        <fullName evidence="3">t-SNARE coiled-coil homology domain-containing protein</fullName>
    </recommendedName>
</protein>
<dbReference type="InterPro" id="IPR045242">
    <property type="entry name" value="Syntaxin"/>
</dbReference>
<dbReference type="InterPro" id="IPR000727">
    <property type="entry name" value="T_SNARE_dom"/>
</dbReference>
<dbReference type="GO" id="GO:0006886">
    <property type="term" value="P:intracellular protein transport"/>
    <property type="evidence" value="ECO:0007669"/>
    <property type="project" value="TreeGrafter"/>
</dbReference>
<reference evidence="4" key="2">
    <citation type="submission" date="2025-08" db="UniProtKB">
        <authorList>
            <consortium name="Ensembl"/>
        </authorList>
    </citation>
    <scope>IDENTIFICATION</scope>
</reference>
<sequence length="71" mass="8013">MSVIHMLQGEMVNRIETHINQSTDYVEKAKDNTARAIKFQNKARKKKIWIAICLAILLLILGISLAVTFGT</sequence>
<dbReference type="PROSITE" id="PS50192">
    <property type="entry name" value="T_SNARE"/>
    <property type="match status" value="1"/>
</dbReference>
<proteinExistence type="predicted"/>
<evidence type="ECO:0000313" key="4">
    <source>
        <dbReference type="Ensembl" id="ENSCSEP00000022706.1"/>
    </source>
</evidence>
<dbReference type="PANTHER" id="PTHR19957">
    <property type="entry name" value="SYNTAXIN"/>
    <property type="match status" value="1"/>
</dbReference>
<dbReference type="GO" id="GO:0012505">
    <property type="term" value="C:endomembrane system"/>
    <property type="evidence" value="ECO:0007669"/>
    <property type="project" value="TreeGrafter"/>
</dbReference>
<dbReference type="OMA" id="ETHINQS"/>
<evidence type="ECO:0000256" key="2">
    <source>
        <dbReference type="SAM" id="Phobius"/>
    </source>
</evidence>
<feature type="domain" description="T-SNARE coiled-coil homology" evidence="3">
    <location>
        <begin position="1"/>
        <end position="36"/>
    </location>
</feature>
<dbReference type="PANTHER" id="PTHR19957:SF97">
    <property type="entry name" value="SYNTAXIN-4"/>
    <property type="match status" value="1"/>
</dbReference>
<dbReference type="GO" id="GO:0006887">
    <property type="term" value="P:exocytosis"/>
    <property type="evidence" value="ECO:0007669"/>
    <property type="project" value="TreeGrafter"/>
</dbReference>
<dbReference type="GO" id="GO:0031201">
    <property type="term" value="C:SNARE complex"/>
    <property type="evidence" value="ECO:0007669"/>
    <property type="project" value="TreeGrafter"/>
</dbReference>
<reference evidence="4 5" key="1">
    <citation type="journal article" date="2014" name="Nat. Genet.">
        <title>Whole-genome sequence of a flatfish provides insights into ZW sex chromosome evolution and adaptation to a benthic lifestyle.</title>
        <authorList>
            <person name="Chen S."/>
            <person name="Zhang G."/>
            <person name="Shao C."/>
            <person name="Huang Q."/>
            <person name="Liu G."/>
            <person name="Zhang P."/>
            <person name="Song W."/>
            <person name="An N."/>
            <person name="Chalopin D."/>
            <person name="Volff J.N."/>
            <person name="Hong Y."/>
            <person name="Li Q."/>
            <person name="Sha Z."/>
            <person name="Zhou H."/>
            <person name="Xie M."/>
            <person name="Yu Q."/>
            <person name="Liu Y."/>
            <person name="Xiang H."/>
            <person name="Wang N."/>
            <person name="Wu K."/>
            <person name="Yang C."/>
            <person name="Zhou Q."/>
            <person name="Liao X."/>
            <person name="Yang L."/>
            <person name="Hu Q."/>
            <person name="Zhang J."/>
            <person name="Meng L."/>
            <person name="Jin L."/>
            <person name="Tian Y."/>
            <person name="Lian J."/>
            <person name="Yang J."/>
            <person name="Miao G."/>
            <person name="Liu S."/>
            <person name="Liang Z."/>
            <person name="Yan F."/>
            <person name="Li Y."/>
            <person name="Sun B."/>
            <person name="Zhang H."/>
            <person name="Zhang J."/>
            <person name="Zhu Y."/>
            <person name="Du M."/>
            <person name="Zhao Y."/>
            <person name="Schartl M."/>
            <person name="Tang Q."/>
            <person name="Wang J."/>
        </authorList>
    </citation>
    <scope>NUCLEOTIDE SEQUENCE</scope>
</reference>
<keyword evidence="2" id="KW-0472">Membrane</keyword>
<dbReference type="Ensembl" id="ENSCSET00000022998.1">
    <property type="protein sequence ID" value="ENSCSEP00000022706.1"/>
    <property type="gene ID" value="ENSCSEG00000014464.1"/>
</dbReference>
<evidence type="ECO:0000259" key="3">
    <source>
        <dbReference type="PROSITE" id="PS50192"/>
    </source>
</evidence>
<keyword evidence="2" id="KW-0812">Transmembrane</keyword>
<dbReference type="Proteomes" id="UP000265120">
    <property type="component" value="Chromosome 8"/>
</dbReference>
<dbReference type="GO" id="GO:0048278">
    <property type="term" value="P:vesicle docking"/>
    <property type="evidence" value="ECO:0007669"/>
    <property type="project" value="TreeGrafter"/>
</dbReference>
<evidence type="ECO:0000313" key="5">
    <source>
        <dbReference type="Proteomes" id="UP000265120"/>
    </source>
</evidence>
<evidence type="ECO:0000256" key="1">
    <source>
        <dbReference type="ARBA" id="ARBA00023054"/>
    </source>
</evidence>
<dbReference type="Gene3D" id="1.20.5.110">
    <property type="match status" value="1"/>
</dbReference>
<reference evidence="4" key="3">
    <citation type="submission" date="2025-09" db="UniProtKB">
        <authorList>
            <consortium name="Ensembl"/>
        </authorList>
    </citation>
    <scope>IDENTIFICATION</scope>
</reference>
<dbReference type="STRING" id="244447.ENSCSEP00000022706"/>
<dbReference type="GO" id="GO:0005484">
    <property type="term" value="F:SNAP receptor activity"/>
    <property type="evidence" value="ECO:0007669"/>
    <property type="project" value="TreeGrafter"/>
</dbReference>
<name>A0A3P8WAQ1_CYNSE</name>
<keyword evidence="1" id="KW-0175">Coiled coil</keyword>
<dbReference type="SUPFAM" id="SSF58038">
    <property type="entry name" value="SNARE fusion complex"/>
    <property type="match status" value="1"/>
</dbReference>
<dbReference type="GO" id="GO:0005886">
    <property type="term" value="C:plasma membrane"/>
    <property type="evidence" value="ECO:0007669"/>
    <property type="project" value="TreeGrafter"/>
</dbReference>
<dbReference type="Pfam" id="PF05739">
    <property type="entry name" value="SNARE"/>
    <property type="match status" value="1"/>
</dbReference>
<organism evidence="4 5">
    <name type="scientific">Cynoglossus semilaevis</name>
    <name type="common">Tongue sole</name>
    <dbReference type="NCBI Taxonomy" id="244447"/>
    <lineage>
        <taxon>Eukaryota</taxon>
        <taxon>Metazoa</taxon>
        <taxon>Chordata</taxon>
        <taxon>Craniata</taxon>
        <taxon>Vertebrata</taxon>
        <taxon>Euteleostomi</taxon>
        <taxon>Actinopterygii</taxon>
        <taxon>Neopterygii</taxon>
        <taxon>Teleostei</taxon>
        <taxon>Neoteleostei</taxon>
        <taxon>Acanthomorphata</taxon>
        <taxon>Carangaria</taxon>
        <taxon>Pleuronectiformes</taxon>
        <taxon>Pleuronectoidei</taxon>
        <taxon>Cynoglossidae</taxon>
        <taxon>Cynoglossinae</taxon>
        <taxon>Cynoglossus</taxon>
    </lineage>
</organism>